<evidence type="ECO:0000313" key="2">
    <source>
        <dbReference type="EMBL" id="BDD89428.1"/>
    </source>
</evidence>
<dbReference type="PROSITE" id="PS50851">
    <property type="entry name" value="CHEW"/>
    <property type="match status" value="1"/>
</dbReference>
<keyword evidence="3" id="KW-1185">Reference proteome</keyword>
<dbReference type="SUPFAM" id="SSF50341">
    <property type="entry name" value="CheW-like"/>
    <property type="match status" value="1"/>
</dbReference>
<dbReference type="Pfam" id="PF01584">
    <property type="entry name" value="CheW"/>
    <property type="match status" value="1"/>
</dbReference>
<evidence type="ECO:0000313" key="3">
    <source>
        <dbReference type="Proteomes" id="UP000830055"/>
    </source>
</evidence>
<dbReference type="EMBL" id="AP025516">
    <property type="protein sequence ID" value="BDD89428.1"/>
    <property type="molecule type" value="Genomic_DNA"/>
</dbReference>
<protein>
    <recommendedName>
        <fullName evidence="1">CheW-like domain-containing protein</fullName>
    </recommendedName>
</protein>
<dbReference type="PANTHER" id="PTHR22617:SF43">
    <property type="entry name" value="PROTEIN PILI"/>
    <property type="match status" value="1"/>
</dbReference>
<dbReference type="RefSeq" id="WP_284152728.1">
    <property type="nucleotide sequence ID" value="NZ_AP025516.1"/>
</dbReference>
<feature type="domain" description="CheW-like" evidence="1">
    <location>
        <begin position="48"/>
        <end position="189"/>
    </location>
</feature>
<dbReference type="SMART" id="SM00260">
    <property type="entry name" value="CheW"/>
    <property type="match status" value="1"/>
</dbReference>
<organism evidence="2 3">
    <name type="scientific">Desulfofustis limnaeus</name>
    <dbReference type="NCBI Taxonomy" id="2740163"/>
    <lineage>
        <taxon>Bacteria</taxon>
        <taxon>Pseudomonadati</taxon>
        <taxon>Thermodesulfobacteriota</taxon>
        <taxon>Desulfobulbia</taxon>
        <taxon>Desulfobulbales</taxon>
        <taxon>Desulfocapsaceae</taxon>
        <taxon>Desulfofustis</taxon>
    </lineage>
</organism>
<dbReference type="InterPro" id="IPR036061">
    <property type="entry name" value="CheW-like_dom_sf"/>
</dbReference>
<dbReference type="InterPro" id="IPR039315">
    <property type="entry name" value="CheW"/>
</dbReference>
<name>A0ABM7WEJ6_9BACT</name>
<evidence type="ECO:0000259" key="1">
    <source>
        <dbReference type="PROSITE" id="PS50851"/>
    </source>
</evidence>
<accession>A0ABM7WEJ6</accession>
<dbReference type="PANTHER" id="PTHR22617">
    <property type="entry name" value="CHEMOTAXIS SENSOR HISTIDINE KINASE-RELATED"/>
    <property type="match status" value="1"/>
</dbReference>
<gene>
    <name evidence="2" type="ORF">DPPLL_37930</name>
</gene>
<reference evidence="2 3" key="1">
    <citation type="submission" date="2022-01" db="EMBL/GenBank/DDBJ databases">
        <title>Desulfofustis limnae sp. nov., a novel mesophilic sulfate-reducing bacterium isolated from marsh soil.</title>
        <authorList>
            <person name="Watanabe M."/>
            <person name="Takahashi A."/>
            <person name="Kojima H."/>
            <person name="Fukui M."/>
        </authorList>
    </citation>
    <scope>NUCLEOTIDE SEQUENCE [LARGE SCALE GENOMIC DNA]</scope>
    <source>
        <strain evidence="2 3">PPLL</strain>
    </source>
</reference>
<proteinExistence type="predicted"/>
<sequence length="195" mass="21454">MTEIAKNPVAHLDVLIDKIDQAINAAADPQAAKLGSVLFTGLRQAAQGRSYILVSIGTARLAILLEDVVEVGDLPMLTRLPNVPSWLRGIVNVRGEIVSVVDLPRFLEWHVDSTVQRKRMVIIQQRSVKTALSIDAVLGMHRRTEQTEMISGSPPLLGQDGSLLPSALILDGQPYYLLNCQALFTSKRFVDVRHL</sequence>
<dbReference type="InterPro" id="IPR002545">
    <property type="entry name" value="CheW-lke_dom"/>
</dbReference>
<dbReference type="Gene3D" id="2.30.30.40">
    <property type="entry name" value="SH3 Domains"/>
    <property type="match status" value="1"/>
</dbReference>
<dbReference type="Proteomes" id="UP000830055">
    <property type="component" value="Chromosome"/>
</dbReference>
<dbReference type="Gene3D" id="2.40.50.180">
    <property type="entry name" value="CheA-289, Domain 4"/>
    <property type="match status" value="1"/>
</dbReference>